<keyword evidence="2" id="KW-1133">Transmembrane helix</keyword>
<name>A0A101S0R3_9ACTN</name>
<gene>
    <name evidence="4" type="ORF">AQJ54_20330</name>
    <name evidence="3" type="ORF">DWG14_00600</name>
</gene>
<dbReference type="GeneID" id="91279579"/>
<keyword evidence="5" id="KW-1185">Reference proteome</keyword>
<dbReference type="EMBL" id="CP032427">
    <property type="protein sequence ID" value="AYC36391.1"/>
    <property type="molecule type" value="Genomic_DNA"/>
</dbReference>
<feature type="transmembrane region" description="Helical" evidence="2">
    <location>
        <begin position="339"/>
        <end position="359"/>
    </location>
</feature>
<evidence type="ECO:0000313" key="4">
    <source>
        <dbReference type="EMBL" id="KUN65195.1"/>
    </source>
</evidence>
<feature type="transmembrane region" description="Helical" evidence="2">
    <location>
        <begin position="158"/>
        <end position="185"/>
    </location>
</feature>
<dbReference type="Proteomes" id="UP000265765">
    <property type="component" value="Chromosome"/>
</dbReference>
<evidence type="ECO:0000313" key="3">
    <source>
        <dbReference type="EMBL" id="AYC36391.1"/>
    </source>
</evidence>
<dbReference type="RefSeq" id="WP_062239328.1">
    <property type="nucleotide sequence ID" value="NZ_CP032427.1"/>
</dbReference>
<evidence type="ECO:0000313" key="6">
    <source>
        <dbReference type="Proteomes" id="UP000265765"/>
    </source>
</evidence>
<protein>
    <submittedName>
        <fullName evidence="4">ABC transporter</fullName>
    </submittedName>
</protein>
<keyword evidence="2" id="KW-0472">Membrane</keyword>
<reference evidence="4 5" key="1">
    <citation type="submission" date="2015-10" db="EMBL/GenBank/DDBJ databases">
        <title>Draft genome sequence of Streptomyces griseorubiginosus DSM 40469, type strain for the species Streptomyces griseorubiginosus.</title>
        <authorList>
            <person name="Ruckert C."/>
            <person name="Winkler A."/>
            <person name="Kalinowski J."/>
            <person name="Kampfer P."/>
            <person name="Glaeser S."/>
        </authorList>
    </citation>
    <scope>NUCLEOTIDE SEQUENCE [LARGE SCALE GENOMIC DNA]</scope>
    <source>
        <strain evidence="4 5">DSM 40469</strain>
    </source>
</reference>
<feature type="region of interest" description="Disordered" evidence="1">
    <location>
        <begin position="1"/>
        <end position="44"/>
    </location>
</feature>
<feature type="compositionally biased region" description="Polar residues" evidence="1">
    <location>
        <begin position="1"/>
        <end position="26"/>
    </location>
</feature>
<feature type="transmembrane region" description="Helical" evidence="2">
    <location>
        <begin position="62"/>
        <end position="80"/>
    </location>
</feature>
<feature type="transmembrane region" description="Helical" evidence="2">
    <location>
        <begin position="232"/>
        <end position="252"/>
    </location>
</feature>
<feature type="transmembrane region" description="Helical" evidence="2">
    <location>
        <begin position="109"/>
        <end position="137"/>
    </location>
</feature>
<dbReference type="KEGG" id="sge:DWG14_00600"/>
<evidence type="ECO:0000313" key="5">
    <source>
        <dbReference type="Proteomes" id="UP000054375"/>
    </source>
</evidence>
<dbReference type="EMBL" id="LMWV01000017">
    <property type="protein sequence ID" value="KUN65195.1"/>
    <property type="molecule type" value="Genomic_DNA"/>
</dbReference>
<reference evidence="3 6" key="2">
    <citation type="submission" date="2018-09" db="EMBL/GenBank/DDBJ databases">
        <title>Production of Trimethoprim by Streptomyces sp. 3E-1.</title>
        <authorList>
            <person name="Kang H.J."/>
            <person name="Kim S.B."/>
        </authorList>
    </citation>
    <scope>NUCLEOTIDE SEQUENCE [LARGE SCALE GENOMIC DNA]</scope>
    <source>
        <strain evidence="3 6">3E-1</strain>
    </source>
</reference>
<dbReference type="Proteomes" id="UP000054375">
    <property type="component" value="Unassembled WGS sequence"/>
</dbReference>
<proteinExistence type="predicted"/>
<accession>A0A101S0R3</accession>
<sequence length="365" mass="39371">MSTFTSPSANGKNGTTNRTMNGTKNGTKNRARHGSGNTRTTEAARRPRLSGMTWLVWRQHRAAFWTILAATVLCVAWMVYQRGQLMDFLDSYGFPAKNLDDAGKRFDPYIGAFSSVTTGLTAIPVILGVLLGAPLLAGDLENGTAKLIAAQSVSRNRWLATKLALTGLVVVVSTVTLSAVFAWWWNPIKLDYVDIDWSSREFFNTTGPVPVALSLLCVFGGVLIGVILRRTLVAMVVTLGFAVAVQTVWGYFKLSLGDIVTATTKPVSPGTPITFPSSVPRTAHVLDTSYVSGSGKHFDLTTCTDTLSEAATTSCMKKADIVGASIDYIPISQMSSMQWLGASILFALTAGIVAFLFIWGRKRLV</sequence>
<dbReference type="AlphaFoldDB" id="A0A101S0R3"/>
<organism evidence="4 5">
    <name type="scientific">Streptomyces griseorubiginosus</name>
    <dbReference type="NCBI Taxonomy" id="67304"/>
    <lineage>
        <taxon>Bacteria</taxon>
        <taxon>Bacillati</taxon>
        <taxon>Actinomycetota</taxon>
        <taxon>Actinomycetes</taxon>
        <taxon>Kitasatosporales</taxon>
        <taxon>Streptomycetaceae</taxon>
        <taxon>Streptomyces</taxon>
    </lineage>
</organism>
<evidence type="ECO:0000256" key="1">
    <source>
        <dbReference type="SAM" id="MobiDB-lite"/>
    </source>
</evidence>
<feature type="transmembrane region" description="Helical" evidence="2">
    <location>
        <begin position="205"/>
        <end position="225"/>
    </location>
</feature>
<evidence type="ECO:0000256" key="2">
    <source>
        <dbReference type="SAM" id="Phobius"/>
    </source>
</evidence>
<keyword evidence="2" id="KW-0812">Transmembrane</keyword>